<evidence type="ECO:0000256" key="7">
    <source>
        <dbReference type="ARBA" id="ARBA00023326"/>
    </source>
</evidence>
<dbReference type="InterPro" id="IPR001375">
    <property type="entry name" value="Peptidase_S9_cat"/>
</dbReference>
<evidence type="ECO:0000256" key="6">
    <source>
        <dbReference type="ARBA" id="ARBA00023277"/>
    </source>
</evidence>
<keyword evidence="6" id="KW-0119">Carbohydrate metabolism</keyword>
<dbReference type="GO" id="GO:0045493">
    <property type="term" value="P:xylan catabolic process"/>
    <property type="evidence" value="ECO:0007669"/>
    <property type="project" value="UniProtKB-KW"/>
</dbReference>
<dbReference type="AlphaFoldDB" id="A0A4R0NA46"/>
<dbReference type="Pfam" id="PF00326">
    <property type="entry name" value="Peptidase_S9"/>
    <property type="match status" value="1"/>
</dbReference>
<dbReference type="Gene3D" id="3.40.50.1820">
    <property type="entry name" value="alpha/beta hydrolase"/>
    <property type="match status" value="1"/>
</dbReference>
<dbReference type="InterPro" id="IPR029058">
    <property type="entry name" value="AB_hydrolase_fold"/>
</dbReference>
<dbReference type="PANTHER" id="PTHR38050:SF2">
    <property type="entry name" value="FERULOYL ESTERASE C-RELATED"/>
    <property type="match status" value="1"/>
</dbReference>
<name>A0A4R0NA46_9SPHI</name>
<evidence type="ECO:0000313" key="10">
    <source>
        <dbReference type="Proteomes" id="UP000291117"/>
    </source>
</evidence>
<dbReference type="GO" id="GO:0030600">
    <property type="term" value="F:feruloyl esterase activity"/>
    <property type="evidence" value="ECO:0007669"/>
    <property type="project" value="InterPro"/>
</dbReference>
<comment type="caution">
    <text evidence="9">The sequence shown here is derived from an EMBL/GenBank/DDBJ whole genome shotgun (WGS) entry which is preliminary data.</text>
</comment>
<dbReference type="GO" id="GO:0008236">
    <property type="term" value="F:serine-type peptidase activity"/>
    <property type="evidence" value="ECO:0007669"/>
    <property type="project" value="InterPro"/>
</dbReference>
<dbReference type="GO" id="GO:0005576">
    <property type="term" value="C:extracellular region"/>
    <property type="evidence" value="ECO:0007669"/>
    <property type="project" value="UniProtKB-SubCell"/>
</dbReference>
<dbReference type="Proteomes" id="UP000291117">
    <property type="component" value="Unassembled WGS sequence"/>
</dbReference>
<evidence type="ECO:0000256" key="5">
    <source>
        <dbReference type="ARBA" id="ARBA00022801"/>
    </source>
</evidence>
<keyword evidence="4" id="KW-0732">Signal</keyword>
<reference evidence="9 10" key="1">
    <citation type="submission" date="2019-02" db="EMBL/GenBank/DDBJ databases">
        <title>Pedobacter sp. RP-3-8 sp. nov., isolated from Arctic soil.</title>
        <authorList>
            <person name="Dahal R.H."/>
        </authorList>
    </citation>
    <scope>NUCLEOTIDE SEQUENCE [LARGE SCALE GENOMIC DNA]</scope>
    <source>
        <strain evidence="9 10">RP-3-8</strain>
    </source>
</reference>
<evidence type="ECO:0000256" key="3">
    <source>
        <dbReference type="ARBA" id="ARBA00022651"/>
    </source>
</evidence>
<evidence type="ECO:0000259" key="8">
    <source>
        <dbReference type="Pfam" id="PF00326"/>
    </source>
</evidence>
<dbReference type="RefSeq" id="WP_131608754.1">
    <property type="nucleotide sequence ID" value="NZ_SJSM01000005.1"/>
</dbReference>
<keyword evidence="5" id="KW-0378">Hydrolase</keyword>
<evidence type="ECO:0000256" key="2">
    <source>
        <dbReference type="ARBA" id="ARBA00022525"/>
    </source>
</evidence>
<dbReference type="OrthoDB" id="699118at2"/>
<dbReference type="PANTHER" id="PTHR38050">
    <property type="match status" value="1"/>
</dbReference>
<evidence type="ECO:0000256" key="4">
    <source>
        <dbReference type="ARBA" id="ARBA00022729"/>
    </source>
</evidence>
<feature type="domain" description="Peptidase S9 prolyl oligopeptidase catalytic" evidence="8">
    <location>
        <begin position="118"/>
        <end position="190"/>
    </location>
</feature>
<proteinExistence type="predicted"/>
<dbReference type="GO" id="GO:0006508">
    <property type="term" value="P:proteolysis"/>
    <property type="evidence" value="ECO:0007669"/>
    <property type="project" value="InterPro"/>
</dbReference>
<accession>A0A4R0NA46</accession>
<dbReference type="EMBL" id="SJSM01000005">
    <property type="protein sequence ID" value="TCC96457.1"/>
    <property type="molecule type" value="Genomic_DNA"/>
</dbReference>
<sequence length="272" mass="30221">MILRFHLFCTFILAVLLVPSMPSYGQSVKIENPNPQVMEWKIGDTIRKALVYIPNGAKTNKTPIIFTFHGHGGNMENMYKTRRFDQLWPEAIFICPQGLNTVGQLTDPEGKLPGWQKGIGAYGDRDLKFFDAMLASLQKNYHIDTNRIYVTGHSNGGGFTYLLWAARGPVFAAVAPTAAVAAKVMKQLKPKPVLHLYGEKDELVKTQWQKATCQFLLRLNDCSDTGVPFAANAILYKSSIGSSVVIYSHPGGHAYPPAANQVIIDFFKQQSK</sequence>
<comment type="subcellular location">
    <subcellularLocation>
        <location evidence="1">Secreted</location>
    </subcellularLocation>
</comment>
<evidence type="ECO:0000313" key="9">
    <source>
        <dbReference type="EMBL" id="TCC96457.1"/>
    </source>
</evidence>
<protein>
    <submittedName>
        <fullName evidence="9">Esterase</fullName>
    </submittedName>
</protein>
<keyword evidence="7" id="KW-0624">Polysaccharide degradation</keyword>
<dbReference type="InterPro" id="IPR043595">
    <property type="entry name" value="FaeB/C/D"/>
</dbReference>
<gene>
    <name evidence="9" type="ORF">EZ444_10765</name>
</gene>
<organism evidence="9 10">
    <name type="scientific">Pedobacter hiemivivus</name>
    <dbReference type="NCBI Taxonomy" id="2530454"/>
    <lineage>
        <taxon>Bacteria</taxon>
        <taxon>Pseudomonadati</taxon>
        <taxon>Bacteroidota</taxon>
        <taxon>Sphingobacteriia</taxon>
        <taxon>Sphingobacteriales</taxon>
        <taxon>Sphingobacteriaceae</taxon>
        <taxon>Pedobacter</taxon>
    </lineage>
</organism>
<evidence type="ECO:0000256" key="1">
    <source>
        <dbReference type="ARBA" id="ARBA00004613"/>
    </source>
</evidence>
<keyword evidence="3" id="KW-0858">Xylan degradation</keyword>
<dbReference type="SUPFAM" id="SSF53474">
    <property type="entry name" value="alpha/beta-Hydrolases"/>
    <property type="match status" value="1"/>
</dbReference>
<keyword evidence="2" id="KW-0964">Secreted</keyword>
<keyword evidence="10" id="KW-1185">Reference proteome</keyword>